<proteinExistence type="inferred from homology"/>
<evidence type="ECO:0000256" key="4">
    <source>
        <dbReference type="ARBA" id="ARBA00022989"/>
    </source>
</evidence>
<dbReference type="SUPFAM" id="SSF103473">
    <property type="entry name" value="MFS general substrate transporter"/>
    <property type="match status" value="1"/>
</dbReference>
<accession>A0ABU6QMU4</accession>
<keyword evidence="5 6" id="KW-0472">Membrane</keyword>
<dbReference type="EMBL" id="JASCZI010000772">
    <property type="protein sequence ID" value="MED6113326.1"/>
    <property type="molecule type" value="Genomic_DNA"/>
</dbReference>
<evidence type="ECO:0000313" key="8">
    <source>
        <dbReference type="Proteomes" id="UP001341840"/>
    </source>
</evidence>
<feature type="transmembrane region" description="Helical" evidence="6">
    <location>
        <begin position="98"/>
        <end position="118"/>
    </location>
</feature>
<dbReference type="Pfam" id="PF00854">
    <property type="entry name" value="PTR2"/>
    <property type="match status" value="1"/>
</dbReference>
<keyword evidence="8" id="KW-1185">Reference proteome</keyword>
<dbReference type="InterPro" id="IPR000109">
    <property type="entry name" value="POT_fam"/>
</dbReference>
<protein>
    <submittedName>
        <fullName evidence="7">Uncharacterized protein</fullName>
    </submittedName>
</protein>
<keyword evidence="3 6" id="KW-0812">Transmembrane</keyword>
<feature type="transmembrane region" description="Helical" evidence="6">
    <location>
        <begin position="124"/>
        <end position="143"/>
    </location>
</feature>
<gene>
    <name evidence="7" type="ORF">PIB30_069738</name>
</gene>
<evidence type="ECO:0000256" key="2">
    <source>
        <dbReference type="ARBA" id="ARBA00005982"/>
    </source>
</evidence>
<dbReference type="InterPro" id="IPR036259">
    <property type="entry name" value="MFS_trans_sf"/>
</dbReference>
<dbReference type="Proteomes" id="UP001341840">
    <property type="component" value="Unassembled WGS sequence"/>
</dbReference>
<comment type="caution">
    <text evidence="7">The sequence shown here is derived from an EMBL/GenBank/DDBJ whole genome shotgun (WGS) entry which is preliminary data.</text>
</comment>
<dbReference type="PANTHER" id="PTHR11654">
    <property type="entry name" value="OLIGOPEPTIDE TRANSPORTER-RELATED"/>
    <property type="match status" value="1"/>
</dbReference>
<evidence type="ECO:0000256" key="1">
    <source>
        <dbReference type="ARBA" id="ARBA00004141"/>
    </source>
</evidence>
<comment type="similarity">
    <text evidence="2">Belongs to the major facilitator superfamily. Proton-dependent oligopeptide transporter (POT/PTR) (TC 2.A.17) family.</text>
</comment>
<name>A0ABU6QMU4_9FABA</name>
<evidence type="ECO:0000256" key="6">
    <source>
        <dbReference type="SAM" id="Phobius"/>
    </source>
</evidence>
<sequence length="204" mass="22585">MEIDHEEGIISPFTRDGSVDRSGRKAMKDTTGGWRSAILLLGLLCGPHSQTQVAILCISLYLIALGHGATDPCLAALGSDQFDEEDSKERKSKASFYSYYYVAFNLGCLLAETILADIETSGKWILGFWICTCSALFSFLLLLSGTPRYRHLKPTGNAISILAQVVVASLRKKKFQLPTNEEDLYEFQGDNDGVTRMCHTDDFK</sequence>
<evidence type="ECO:0000313" key="7">
    <source>
        <dbReference type="EMBL" id="MED6113326.1"/>
    </source>
</evidence>
<reference evidence="7 8" key="1">
    <citation type="journal article" date="2023" name="Plants (Basel)">
        <title>Bridging the Gap: Combining Genomics and Transcriptomics Approaches to Understand Stylosanthes scabra, an Orphan Legume from the Brazilian Caatinga.</title>
        <authorList>
            <person name="Ferreira-Neto J.R.C."/>
            <person name="da Silva M.D."/>
            <person name="Binneck E."/>
            <person name="de Melo N.F."/>
            <person name="da Silva R.H."/>
            <person name="de Melo A.L.T.M."/>
            <person name="Pandolfi V."/>
            <person name="Bustamante F.O."/>
            <person name="Brasileiro-Vidal A.C."/>
            <person name="Benko-Iseppon A.M."/>
        </authorList>
    </citation>
    <scope>NUCLEOTIDE SEQUENCE [LARGE SCALE GENOMIC DNA]</scope>
    <source>
        <tissue evidence="7">Leaves</tissue>
    </source>
</reference>
<dbReference type="Gene3D" id="1.20.1250.20">
    <property type="entry name" value="MFS general substrate transporter like domains"/>
    <property type="match status" value="1"/>
</dbReference>
<comment type="subcellular location">
    <subcellularLocation>
        <location evidence="1">Membrane</location>
        <topology evidence="1">Multi-pass membrane protein</topology>
    </subcellularLocation>
</comment>
<organism evidence="7 8">
    <name type="scientific">Stylosanthes scabra</name>
    <dbReference type="NCBI Taxonomy" id="79078"/>
    <lineage>
        <taxon>Eukaryota</taxon>
        <taxon>Viridiplantae</taxon>
        <taxon>Streptophyta</taxon>
        <taxon>Embryophyta</taxon>
        <taxon>Tracheophyta</taxon>
        <taxon>Spermatophyta</taxon>
        <taxon>Magnoliopsida</taxon>
        <taxon>eudicotyledons</taxon>
        <taxon>Gunneridae</taxon>
        <taxon>Pentapetalae</taxon>
        <taxon>rosids</taxon>
        <taxon>fabids</taxon>
        <taxon>Fabales</taxon>
        <taxon>Fabaceae</taxon>
        <taxon>Papilionoideae</taxon>
        <taxon>50 kb inversion clade</taxon>
        <taxon>dalbergioids sensu lato</taxon>
        <taxon>Dalbergieae</taxon>
        <taxon>Pterocarpus clade</taxon>
        <taxon>Stylosanthes</taxon>
    </lineage>
</organism>
<evidence type="ECO:0000256" key="3">
    <source>
        <dbReference type="ARBA" id="ARBA00022692"/>
    </source>
</evidence>
<keyword evidence="4 6" id="KW-1133">Transmembrane helix</keyword>
<evidence type="ECO:0000256" key="5">
    <source>
        <dbReference type="ARBA" id="ARBA00023136"/>
    </source>
</evidence>